<feature type="region of interest" description="Disordered" evidence="2">
    <location>
        <begin position="1"/>
        <end position="31"/>
    </location>
</feature>
<dbReference type="PANTHER" id="PTHR10039:SF17">
    <property type="entry name" value="FUNGAL STAND N-TERMINAL GOODBYE DOMAIN-CONTAINING PROTEIN-RELATED"/>
    <property type="match status" value="1"/>
</dbReference>
<evidence type="ECO:0000259" key="3">
    <source>
        <dbReference type="Pfam" id="PF17109"/>
    </source>
</evidence>
<feature type="compositionally biased region" description="Polar residues" evidence="2">
    <location>
        <begin position="1436"/>
        <end position="1449"/>
    </location>
</feature>
<dbReference type="SUPFAM" id="SSF52540">
    <property type="entry name" value="P-loop containing nucleoside triphosphate hydrolases"/>
    <property type="match status" value="1"/>
</dbReference>
<comment type="caution">
    <text evidence="5">The sequence shown here is derived from an EMBL/GenBank/DDBJ whole genome shotgun (WGS) entry which is preliminary data.</text>
</comment>
<gene>
    <name evidence="5" type="ORF">TCE0_060r19205</name>
</gene>
<reference evidence="6" key="1">
    <citation type="journal article" date="2015" name="Genome Announc.">
        <title>Draft genome sequence of Talaromyces cellulolyticus strain Y-94, a source of lignocellulosic biomass-degrading enzymes.</title>
        <authorList>
            <person name="Fujii T."/>
            <person name="Koike H."/>
            <person name="Sawayama S."/>
            <person name="Yano S."/>
            <person name="Inoue H."/>
        </authorList>
    </citation>
    <scope>NUCLEOTIDE SEQUENCE [LARGE SCALE GENOMIC DNA]</scope>
    <source>
        <strain evidence="6">Y-94</strain>
    </source>
</reference>
<dbReference type="Pfam" id="PF17109">
    <property type="entry name" value="Goodbye"/>
    <property type="match status" value="1"/>
</dbReference>
<dbReference type="InterPro" id="IPR031350">
    <property type="entry name" value="Goodbye_dom"/>
</dbReference>
<dbReference type="InterPro" id="IPR056884">
    <property type="entry name" value="NPHP3-like_N"/>
</dbReference>
<feature type="compositionally biased region" description="Low complexity" evidence="2">
    <location>
        <begin position="1324"/>
        <end position="1336"/>
    </location>
</feature>
<feature type="domain" description="Fungal STAND N-terminal Goodbye" evidence="3">
    <location>
        <begin position="35"/>
        <end position="153"/>
    </location>
</feature>
<dbReference type="EMBL" id="DF933856">
    <property type="protein sequence ID" value="GAM43965.1"/>
    <property type="molecule type" value="Genomic_DNA"/>
</dbReference>
<evidence type="ECO:0000313" key="6">
    <source>
        <dbReference type="Proteomes" id="UP000053095"/>
    </source>
</evidence>
<protein>
    <submittedName>
        <fullName evidence="5">Uncharacterized protein</fullName>
    </submittedName>
</protein>
<keyword evidence="1" id="KW-0677">Repeat</keyword>
<feature type="region of interest" description="Disordered" evidence="2">
    <location>
        <begin position="1311"/>
        <end position="1353"/>
    </location>
</feature>
<feature type="compositionally biased region" description="Polar residues" evidence="2">
    <location>
        <begin position="1337"/>
        <end position="1353"/>
    </location>
</feature>
<dbReference type="Gene3D" id="3.40.50.300">
    <property type="entry name" value="P-loop containing nucleotide triphosphate hydrolases"/>
    <property type="match status" value="1"/>
</dbReference>
<proteinExistence type="predicted"/>
<dbReference type="Pfam" id="PF24883">
    <property type="entry name" value="NPHP3_N"/>
    <property type="match status" value="1"/>
</dbReference>
<keyword evidence="6" id="KW-1185">Reference proteome</keyword>
<evidence type="ECO:0000313" key="5">
    <source>
        <dbReference type="EMBL" id="GAM43965.1"/>
    </source>
</evidence>
<feature type="compositionally biased region" description="Low complexity" evidence="2">
    <location>
        <begin position="629"/>
        <end position="640"/>
    </location>
</feature>
<name>A0A6V8HPU4_TALPI</name>
<organism evidence="5 6">
    <name type="scientific">Talaromyces pinophilus</name>
    <name type="common">Penicillium pinophilum</name>
    <dbReference type="NCBI Taxonomy" id="128442"/>
    <lineage>
        <taxon>Eukaryota</taxon>
        <taxon>Fungi</taxon>
        <taxon>Dikarya</taxon>
        <taxon>Ascomycota</taxon>
        <taxon>Pezizomycotina</taxon>
        <taxon>Eurotiomycetes</taxon>
        <taxon>Eurotiomycetidae</taxon>
        <taxon>Eurotiales</taxon>
        <taxon>Trichocomaceae</taxon>
        <taxon>Talaromyces</taxon>
        <taxon>Talaromyces sect. Talaromyces</taxon>
    </lineage>
</organism>
<evidence type="ECO:0000259" key="4">
    <source>
        <dbReference type="Pfam" id="PF24883"/>
    </source>
</evidence>
<sequence length="1594" mass="181380">MSDKHNVAKQTPPIPLPNSETSPEQKDSKGLDELWKEAVNRIQKEYGVNIAAISESESDELQQPDQRLQKASKLFEKSRHPEDRKSKVIHAVSGCLDWTYSGVSFFKDHVSGTYAVPAQIVAGSVLYMIQAAKNVTEDFDLIEATFVELHNALLDIGDLKKREFRLYLSALLHGRNKKIMARCEKVKMTIMVFRATIPFQILDVVKAMDSKIEDLPANLLDLLQHEKIKPSDLQALWGKTTSLEKITKTMKDNKDLDPDIIVPIQIHMDFLKAHLVPGTFSWIENEPAYKSWVSGHKTPVIYVSGATGTGKTFFSYRCFMSIQERAKKSRLEGGKNNPRQTTLVTYFPFEPGRRDSQSFRNVLAYILVQIADNDNKLGDSIAKDLTASKYAHEEDSKKKLNFMWEKLLVKKFEKTPDTSRVIYIILDGVELMDGPDRQAMLGLFQTLNSDKDGIRILMTGPPDEDIYGPIAQYTDCPKIDLFEKTRSSSDFAKVIDSHFNQSEMLKSFKDSTKEIIKSKLLDNPERVMSSVDLTLTMLEQCDGDASALIKIDHVKGQHGLYTAMIDTVCSKRSPRDREIVEKIFALCTFAKEPFKVLELEQLLEQETSISGFNVAAEIEGRLSSLLYTDNYSSTSSPESDNSPKPETENDAIEAQKKLERNKQKQVRFRQPAFKDYLEQSNNNMIRDPTKAKVDIFLKLVGILCDQLPQGAPNRDSLQEYAAEWLLAHLEDIDVKSTTPQQGAQVVEALMRILYNDNEVSRVFEEIQSRKNELQDVEFSIYGISNVSYEEQGFRHLNLLLAWARKMSFHNEEKLSARAQEGIEKLLKDSRFVLENLARGHLVRWTEKMTYREAKISYNFICRALWMTEKLDPYSIGPRGYFPSVSATIAKELIEYGKNEVYKNPVEIARCRIATALVLHDVAIDETRQLCVELYQTNLSETTTLGPEKFYSYLGMAEYYRGLIETSSSDADEEEKKANWRNVVDFADKALVERNEEKGALGSELRNERCIKAFLLKSEALSELGLDAEAIKICEEALGEELEYTDDLLEFLKTIVNIHTKKEEWTKLIQAVRRQRPRIRSEWLWNRSANFTDKKDSLRRAAVETRRVDFAIQIFEEAIEYWQARGIDQSVATQVELALVYRKDARATKMAENEIDKLIARLVENRVSLWLVDRIFPEMIDIHYENFTVTESKDLKRQIIGQVEKIIDRYENMQIIEPLTIGKALIVLAQMWSNFDGKLKAKQYAERAFTICIADLEDTVGANDAAAFRLLAKVLMFADLEIDAKIALSLQFSYVNMDNDDSYSRRIDVVVTEETSEPTKEEPPSQDVQQSSTTQDQNGLGESETASQQVKETVTGSVGPLLSIVLGKSGDKDNTTSTQVVEITGIPTPADEIKANGNASEVLHASNEKAAETLPSPALSEDEHAVPETARVESSHTDPTTATDANGQDGVTVTTELQPEPTEVPPDLSVYQDIMDSEDITACSGPCMNPPIEVKSFGPKSEKMYYCLDCNEVQYCEPCYQTQIKFYDDYEEGFWYKSCWARHRFISMPIDQWMGVKDGVIRIGKKEKLWKDWLLSVKSRWKRRMNEEEVSNHLL</sequence>
<feature type="region of interest" description="Disordered" evidence="2">
    <location>
        <begin position="1409"/>
        <end position="1449"/>
    </location>
</feature>
<evidence type="ECO:0000256" key="2">
    <source>
        <dbReference type="SAM" id="MobiDB-lite"/>
    </source>
</evidence>
<accession>A0A6V8HPU4</accession>
<evidence type="ECO:0000256" key="1">
    <source>
        <dbReference type="ARBA" id="ARBA00022737"/>
    </source>
</evidence>
<dbReference type="PANTHER" id="PTHR10039">
    <property type="entry name" value="AMELOGENIN"/>
    <property type="match status" value="1"/>
</dbReference>
<dbReference type="InterPro" id="IPR027417">
    <property type="entry name" value="P-loop_NTPase"/>
</dbReference>
<feature type="region of interest" description="Disordered" evidence="2">
    <location>
        <begin position="629"/>
        <end position="649"/>
    </location>
</feature>
<dbReference type="Proteomes" id="UP000053095">
    <property type="component" value="Unassembled WGS sequence"/>
</dbReference>
<feature type="domain" description="Nephrocystin 3-like N-terminal" evidence="4">
    <location>
        <begin position="278"/>
        <end position="459"/>
    </location>
</feature>
<feature type="compositionally biased region" description="Basic and acidic residues" evidence="2">
    <location>
        <begin position="1420"/>
        <end position="1435"/>
    </location>
</feature>